<dbReference type="Gene3D" id="3.10.105.10">
    <property type="entry name" value="Dipeptide-binding Protein, Domain 3"/>
    <property type="match status" value="1"/>
</dbReference>
<dbReference type="Proteomes" id="UP000279422">
    <property type="component" value="Unassembled WGS sequence"/>
</dbReference>
<proteinExistence type="predicted"/>
<dbReference type="SUPFAM" id="SSF53850">
    <property type="entry name" value="Periplasmic binding protein-like II"/>
    <property type="match status" value="1"/>
</dbReference>
<comment type="caution">
    <text evidence="2">The sequence shown here is derived from an EMBL/GenBank/DDBJ whole genome shotgun (WGS) entry which is preliminary data.</text>
</comment>
<feature type="non-terminal residue" evidence="2">
    <location>
        <position position="1"/>
    </location>
</feature>
<name>A0A497E3T5_UNCAE</name>
<dbReference type="Gene3D" id="3.40.190.10">
    <property type="entry name" value="Periplasmic binding protein-like II"/>
    <property type="match status" value="1"/>
</dbReference>
<dbReference type="Pfam" id="PF00496">
    <property type="entry name" value="SBP_bac_5"/>
    <property type="match status" value="1"/>
</dbReference>
<protein>
    <recommendedName>
        <fullName evidence="1">Solute-binding protein family 5 domain-containing protein</fullName>
    </recommendedName>
</protein>
<reference evidence="2 3" key="1">
    <citation type="submission" date="2018-06" db="EMBL/GenBank/DDBJ databases">
        <title>Extensive metabolic versatility and redundancy in microbially diverse, dynamic hydrothermal sediments.</title>
        <authorList>
            <person name="Dombrowski N."/>
            <person name="Teske A."/>
            <person name="Baker B.J."/>
        </authorList>
    </citation>
    <scope>NUCLEOTIDE SEQUENCE [LARGE SCALE GENOMIC DNA]</scope>
    <source>
        <strain evidence="2">B47_G16</strain>
    </source>
</reference>
<feature type="domain" description="Solute-binding protein family 5" evidence="1">
    <location>
        <begin position="51"/>
        <end position="292"/>
    </location>
</feature>
<dbReference type="InterPro" id="IPR000914">
    <property type="entry name" value="SBP_5_dom"/>
</dbReference>
<evidence type="ECO:0000259" key="1">
    <source>
        <dbReference type="Pfam" id="PF00496"/>
    </source>
</evidence>
<evidence type="ECO:0000313" key="2">
    <source>
        <dbReference type="EMBL" id="RLE09006.1"/>
    </source>
</evidence>
<dbReference type="PANTHER" id="PTHR30290">
    <property type="entry name" value="PERIPLASMIC BINDING COMPONENT OF ABC TRANSPORTER"/>
    <property type="match status" value="1"/>
</dbReference>
<dbReference type="PANTHER" id="PTHR30290:SF62">
    <property type="entry name" value="OLIGOPEPTIDE ABC TRANSPORTER, PERIPLASMIC OLIGOPEPTIDE-BINDING PROTEIN"/>
    <property type="match status" value="1"/>
</dbReference>
<accession>A0A497E3T5</accession>
<organism evidence="2 3">
    <name type="scientific">Aerophobetes bacterium</name>
    <dbReference type="NCBI Taxonomy" id="2030807"/>
    <lineage>
        <taxon>Bacteria</taxon>
        <taxon>Candidatus Aerophobota</taxon>
    </lineage>
</organism>
<gene>
    <name evidence="2" type="ORF">DRJ00_05285</name>
</gene>
<dbReference type="GO" id="GO:0015833">
    <property type="term" value="P:peptide transport"/>
    <property type="evidence" value="ECO:0007669"/>
    <property type="project" value="TreeGrafter"/>
</dbReference>
<evidence type="ECO:0000313" key="3">
    <source>
        <dbReference type="Proteomes" id="UP000279422"/>
    </source>
</evidence>
<dbReference type="AlphaFoldDB" id="A0A497E3T5"/>
<sequence length="409" mass="48283">YGYKGKDEWGRFYDFMEGYNSAGGFIPTRMPNVFHYPTLRPWIPVEEPNPGEFILERNPYYYKVDTEGNQLPYIDRLHRSYVTDLEMENMKILSGETDVQCQFLRLTDYPLFKRNEEKGGYKVMPLKAWQDQMLMYIFNLCPKDPVMRKIIQDVRFRRALSLALDREEIKESVFLGFGRIAQIAPLPGSPCYEEEFEKSYVEYDPERANKLLDEMGLKWDENHQYRLRPDGKRLTLPIIYYEVTPTATPGAELAKEYWEAIGIYVPLKQVNGQYYWKLYNANETVASVWWLDGANVTFGWVSRFSPTTPMWVQWYNTDGKQGIEPLPVAKKVYELSDLYWSVPSEEERIKIEKEIWRLQAENLWVIGTVAETPLPFVYSKRLGNISIAEKKNYYTITVLEAAEQWFFKK</sequence>
<dbReference type="GO" id="GO:1904680">
    <property type="term" value="F:peptide transmembrane transporter activity"/>
    <property type="evidence" value="ECO:0007669"/>
    <property type="project" value="TreeGrafter"/>
</dbReference>
<dbReference type="InterPro" id="IPR039424">
    <property type="entry name" value="SBP_5"/>
</dbReference>
<dbReference type="EMBL" id="QMPZ01000069">
    <property type="protein sequence ID" value="RLE09006.1"/>
    <property type="molecule type" value="Genomic_DNA"/>
</dbReference>